<organism evidence="2">
    <name type="scientific">Cressdnavirus D_HF4_1386</name>
    <dbReference type="NCBI Taxonomy" id="3071199"/>
    <lineage>
        <taxon>Viruses</taxon>
        <taxon>Monodnaviria</taxon>
        <taxon>Shotokuvirae</taxon>
        <taxon>Cressdnaviricota</taxon>
    </lineage>
</organism>
<dbReference type="EMBL" id="OR148959">
    <property type="protein sequence ID" value="WMC00977.1"/>
    <property type="molecule type" value="Genomic_DNA"/>
</dbReference>
<protein>
    <submittedName>
        <fullName evidence="2">Capsid protein</fullName>
    </submittedName>
</protein>
<feature type="compositionally biased region" description="Polar residues" evidence="1">
    <location>
        <begin position="55"/>
        <end position="68"/>
    </location>
</feature>
<proteinExistence type="predicted"/>
<evidence type="ECO:0000256" key="1">
    <source>
        <dbReference type="SAM" id="MobiDB-lite"/>
    </source>
</evidence>
<evidence type="ECO:0000313" key="2">
    <source>
        <dbReference type="EMBL" id="WMC00977.1"/>
    </source>
</evidence>
<name>A0AA50Q5U6_9VIRU</name>
<reference evidence="2" key="1">
    <citation type="submission" date="2023-06" db="EMBL/GenBank/DDBJ databases">
        <title>Characterization of diverse anelloviruses, cressdnaviruses, and phages in the human oral virome in North Carolina.</title>
        <authorList>
            <person name="Paietta E.N."/>
            <person name="Kraberger S."/>
            <person name="Custer J.M."/>
            <person name="Vargas K.L."/>
            <person name="Epsy C."/>
            <person name="Ehmke E."/>
            <person name="Yoder A.D."/>
            <person name="Varsani A."/>
        </authorList>
    </citation>
    <scope>NUCLEOTIDE SEQUENCE</scope>
    <source>
        <strain evidence="2">D_HF4_1386</strain>
    </source>
</reference>
<sequence>MPAIPAKRSWSNGRAVYRRKAAGYGGTARRPYKRQKTQPSRSFRSKRAAPRRRAGNSQRSSAGQSGLTRSFRKRSSFMKGFKKVLAPQYLNTVTQSQVRANVSRQGVTLFQAYTGSTGVSTPYLMQGTVDLADCQEILASTEPTAATQGSLNNFTGRTRRMQLMHCKAKYTIKNQTNVPVEMWLYDCVLRRDSTGTIQGPDTDWVNGLADEAVSISGVTNANAQQGLLPGQRPFESQLFCQRWKVSKVTKFVLDPGREHIHYVTIKPSGLLNNELLRSYNGLRGLTTTVMPVVKGGLVQDTTTPFNITYGPAEVDCITEVQYKFTALEKSRSAYTQYSSLPNALTNLGTILPDTDAVANVQVV</sequence>
<feature type="compositionally biased region" description="Basic residues" evidence="1">
    <location>
        <begin position="43"/>
        <end position="54"/>
    </location>
</feature>
<feature type="region of interest" description="Disordered" evidence="1">
    <location>
        <begin position="1"/>
        <end position="71"/>
    </location>
</feature>
<accession>A0AA50Q5U6</accession>